<dbReference type="InterPro" id="IPR035437">
    <property type="entry name" value="SNase_OB-fold_sf"/>
</dbReference>
<name>A0AA87Q6N9_RHIRH</name>
<feature type="compositionally biased region" description="Polar residues" evidence="1">
    <location>
        <begin position="224"/>
        <end position="240"/>
    </location>
</feature>
<dbReference type="EMBL" id="BAYX01000010">
    <property type="protein sequence ID" value="GAJ95072.1"/>
    <property type="molecule type" value="Genomic_DNA"/>
</dbReference>
<dbReference type="RefSeq" id="WP_007695602.1">
    <property type="nucleotide sequence ID" value="NZ_BAYX01000010.1"/>
</dbReference>
<evidence type="ECO:0000256" key="1">
    <source>
        <dbReference type="SAM" id="MobiDB-lite"/>
    </source>
</evidence>
<sequence length="395" mass="40854">MRRNVWLAGVAGVVVGSWLTLVAVQVNEHGFHLPGRAASKAEAENHSATAAAPIEVAQADVAPAQTLTDTAPKKTLPITAGTVIAAATVMADSATAQTTVPAATKSEPPAATLTSAPAVAPVVAAEDTAKDAVIVPADQDKSSTAKPAMELQGTSPAQLTQSETAPATAPEAQPAPKNTTDADGTKTEAPEIKKAEPEQAAPFPAPADQADRAAAAAARRTVPMTPSTQQASPGDSQTPSDDQKQAGGTEPVELVRPSSDRAGMLTVGNRSVQLSGIIPTDIGRMCAGSDGKSWPCGTAARTAFRMYLRGRIIDCDLPSATWQGTMTGHCRYVRIDLSEWLVRFGWAEPEAGSPLEAAAEQAKQQKRGIYGDDPRKGRKSTLAPAPAKEDPLNPI</sequence>
<protein>
    <recommendedName>
        <fullName evidence="4">TNase-like domain-containing protein</fullName>
    </recommendedName>
</protein>
<feature type="compositionally biased region" description="Polar residues" evidence="1">
    <location>
        <begin position="152"/>
        <end position="162"/>
    </location>
</feature>
<feature type="compositionally biased region" description="Low complexity" evidence="1">
    <location>
        <begin position="198"/>
        <end position="219"/>
    </location>
</feature>
<evidence type="ECO:0000313" key="3">
    <source>
        <dbReference type="Proteomes" id="UP000026941"/>
    </source>
</evidence>
<reference evidence="2 3" key="1">
    <citation type="submission" date="2014-05" db="EMBL/GenBank/DDBJ databases">
        <title>Whole genome shotgun sequence of Rhizobium rhizogenes NBRC 13257.</title>
        <authorList>
            <person name="Katano-Makiyama Y."/>
            <person name="Hosoyama A."/>
            <person name="Hashimoto M."/>
            <person name="Hosoyama Y."/>
            <person name="Noguchi M."/>
            <person name="Tsuchikane K."/>
            <person name="Kimura A."/>
            <person name="Ohji S."/>
            <person name="Ichikawa N."/>
            <person name="Yamazoe A."/>
            <person name="Fujita N."/>
        </authorList>
    </citation>
    <scope>NUCLEOTIDE SEQUENCE [LARGE SCALE GENOMIC DNA]</scope>
    <source>
        <strain evidence="2 3">NBRC 13257</strain>
    </source>
</reference>
<comment type="caution">
    <text evidence="2">The sequence shown here is derived from an EMBL/GenBank/DDBJ whole genome shotgun (WGS) entry which is preliminary data.</text>
</comment>
<dbReference type="SUPFAM" id="SSF50199">
    <property type="entry name" value="Staphylococcal nuclease"/>
    <property type="match status" value="1"/>
</dbReference>
<gene>
    <name evidence="2" type="ORF">RRH01S_10_00830</name>
</gene>
<evidence type="ECO:0008006" key="4">
    <source>
        <dbReference type="Google" id="ProtNLM"/>
    </source>
</evidence>
<proteinExistence type="predicted"/>
<accession>A0AA87Q6N9</accession>
<feature type="region of interest" description="Disordered" evidence="1">
    <location>
        <begin position="355"/>
        <end position="395"/>
    </location>
</feature>
<feature type="region of interest" description="Disordered" evidence="1">
    <location>
        <begin position="134"/>
        <end position="267"/>
    </location>
</feature>
<feature type="compositionally biased region" description="Low complexity" evidence="1">
    <location>
        <begin position="163"/>
        <end position="176"/>
    </location>
</feature>
<feature type="compositionally biased region" description="Basic and acidic residues" evidence="1">
    <location>
        <begin position="183"/>
        <end position="197"/>
    </location>
</feature>
<dbReference type="AlphaFoldDB" id="A0AA87Q6N9"/>
<dbReference type="Proteomes" id="UP000026941">
    <property type="component" value="Unassembled WGS sequence"/>
</dbReference>
<dbReference type="Gene3D" id="2.40.50.90">
    <property type="match status" value="1"/>
</dbReference>
<evidence type="ECO:0000313" key="2">
    <source>
        <dbReference type="EMBL" id="GAJ95072.1"/>
    </source>
</evidence>
<organism evidence="2 3">
    <name type="scientific">Rhizobium rhizogenes NBRC 13257</name>
    <dbReference type="NCBI Taxonomy" id="1220581"/>
    <lineage>
        <taxon>Bacteria</taxon>
        <taxon>Pseudomonadati</taxon>
        <taxon>Pseudomonadota</taxon>
        <taxon>Alphaproteobacteria</taxon>
        <taxon>Hyphomicrobiales</taxon>
        <taxon>Rhizobiaceae</taxon>
        <taxon>Rhizobium/Agrobacterium group</taxon>
        <taxon>Rhizobium</taxon>
    </lineage>
</organism>